<protein>
    <recommendedName>
        <fullName evidence="3">Protein kinase domain-containing protein</fullName>
    </recommendedName>
</protein>
<dbReference type="RefSeq" id="XP_062633839.1">
    <property type="nucleotide sequence ID" value="XM_062784735.1"/>
</dbReference>
<accession>A0AAN6ZJT7</accession>
<dbReference type="EMBL" id="MU853630">
    <property type="protein sequence ID" value="KAK4140468.1"/>
    <property type="molecule type" value="Genomic_DNA"/>
</dbReference>
<keyword evidence="2" id="KW-1185">Reference proteome</keyword>
<reference evidence="1" key="2">
    <citation type="submission" date="2023-05" db="EMBL/GenBank/DDBJ databases">
        <authorList>
            <consortium name="Lawrence Berkeley National Laboratory"/>
            <person name="Steindorff A."/>
            <person name="Hensen N."/>
            <person name="Bonometti L."/>
            <person name="Westerberg I."/>
            <person name="Brannstrom I.O."/>
            <person name="Guillou S."/>
            <person name="Cros-Aarteil S."/>
            <person name="Calhoun S."/>
            <person name="Haridas S."/>
            <person name="Kuo A."/>
            <person name="Mondo S."/>
            <person name="Pangilinan J."/>
            <person name="Riley R."/>
            <person name="Labutti K."/>
            <person name="Andreopoulos B."/>
            <person name="Lipzen A."/>
            <person name="Chen C."/>
            <person name="Yanf M."/>
            <person name="Daum C."/>
            <person name="Ng V."/>
            <person name="Clum A."/>
            <person name="Ohm R."/>
            <person name="Martin F."/>
            <person name="Silar P."/>
            <person name="Natvig D."/>
            <person name="Lalanne C."/>
            <person name="Gautier V."/>
            <person name="Ament-Velasquez S.L."/>
            <person name="Kruys A."/>
            <person name="Hutchinson M.I."/>
            <person name="Powell A.J."/>
            <person name="Barry K."/>
            <person name="Miller A.N."/>
            <person name="Grigoriev I.V."/>
            <person name="Debuchy R."/>
            <person name="Gladieux P."/>
            <person name="Thoren M.H."/>
            <person name="Johannesson H."/>
        </authorList>
    </citation>
    <scope>NUCLEOTIDE SEQUENCE</scope>
    <source>
        <strain evidence="1">CBS 141.50</strain>
    </source>
</reference>
<sequence>MYSPIPYQEGGPLDLEVWKSYSPNLPPCITATISRVISMTMSVVLEVTFQTLQGPPGHCDKPAPHTRKNEVTFEAFVRGGMMPAFLRYRKERNETETFPVRAPEFLDEPDRAEDYEHFECETETYYRLADHQGTLVPHIRAHVSLSATKLPTIIPQEVAPYFEVRGILLERIDGYCLDDLMLGPPPPNLRTWHHIIQSAVDTAYEINKRGVIMEDCAPRNVVVDKESQTPRIVDLAQCMFREEMVSYWCQSGWDEDEDWDPDVEYWEEVSTMSNPGAIGAVMANRIQRKMGVKMDFRYPDWNAIIAGIKLRKEEAAAGGTGNP</sequence>
<evidence type="ECO:0000313" key="2">
    <source>
        <dbReference type="Proteomes" id="UP001302676"/>
    </source>
</evidence>
<name>A0AAN6ZJT7_9PEZI</name>
<dbReference type="Proteomes" id="UP001302676">
    <property type="component" value="Unassembled WGS sequence"/>
</dbReference>
<dbReference type="AlphaFoldDB" id="A0AAN6ZJT7"/>
<dbReference type="SUPFAM" id="SSF56112">
    <property type="entry name" value="Protein kinase-like (PK-like)"/>
    <property type="match status" value="1"/>
</dbReference>
<gene>
    <name evidence="1" type="ORF">C8A04DRAFT_39846</name>
</gene>
<evidence type="ECO:0008006" key="3">
    <source>
        <dbReference type="Google" id="ProtNLM"/>
    </source>
</evidence>
<reference evidence="1" key="1">
    <citation type="journal article" date="2023" name="Mol. Phylogenet. Evol.">
        <title>Genome-scale phylogeny and comparative genomics of the fungal order Sordariales.</title>
        <authorList>
            <person name="Hensen N."/>
            <person name="Bonometti L."/>
            <person name="Westerberg I."/>
            <person name="Brannstrom I.O."/>
            <person name="Guillou S."/>
            <person name="Cros-Aarteil S."/>
            <person name="Calhoun S."/>
            <person name="Haridas S."/>
            <person name="Kuo A."/>
            <person name="Mondo S."/>
            <person name="Pangilinan J."/>
            <person name="Riley R."/>
            <person name="LaButti K."/>
            <person name="Andreopoulos B."/>
            <person name="Lipzen A."/>
            <person name="Chen C."/>
            <person name="Yan M."/>
            <person name="Daum C."/>
            <person name="Ng V."/>
            <person name="Clum A."/>
            <person name="Steindorff A."/>
            <person name="Ohm R.A."/>
            <person name="Martin F."/>
            <person name="Silar P."/>
            <person name="Natvig D.O."/>
            <person name="Lalanne C."/>
            <person name="Gautier V."/>
            <person name="Ament-Velasquez S.L."/>
            <person name="Kruys A."/>
            <person name="Hutchinson M.I."/>
            <person name="Powell A.J."/>
            <person name="Barry K."/>
            <person name="Miller A.N."/>
            <person name="Grigoriev I.V."/>
            <person name="Debuchy R."/>
            <person name="Gladieux P."/>
            <person name="Hiltunen Thoren M."/>
            <person name="Johannesson H."/>
        </authorList>
    </citation>
    <scope>NUCLEOTIDE SEQUENCE</scope>
    <source>
        <strain evidence="1">CBS 141.50</strain>
    </source>
</reference>
<dbReference type="InterPro" id="IPR011009">
    <property type="entry name" value="Kinase-like_dom_sf"/>
</dbReference>
<proteinExistence type="predicted"/>
<organism evidence="1 2">
    <name type="scientific">Dichotomopilus funicola</name>
    <dbReference type="NCBI Taxonomy" id="1934379"/>
    <lineage>
        <taxon>Eukaryota</taxon>
        <taxon>Fungi</taxon>
        <taxon>Dikarya</taxon>
        <taxon>Ascomycota</taxon>
        <taxon>Pezizomycotina</taxon>
        <taxon>Sordariomycetes</taxon>
        <taxon>Sordariomycetidae</taxon>
        <taxon>Sordariales</taxon>
        <taxon>Chaetomiaceae</taxon>
        <taxon>Dichotomopilus</taxon>
    </lineage>
</organism>
<comment type="caution">
    <text evidence="1">The sequence shown here is derived from an EMBL/GenBank/DDBJ whole genome shotgun (WGS) entry which is preliminary data.</text>
</comment>
<dbReference type="GeneID" id="87821348"/>
<evidence type="ECO:0000313" key="1">
    <source>
        <dbReference type="EMBL" id="KAK4140468.1"/>
    </source>
</evidence>